<dbReference type="Proteomes" id="UP001343257">
    <property type="component" value="Unassembled WGS sequence"/>
</dbReference>
<dbReference type="InterPro" id="IPR021451">
    <property type="entry name" value="DUF3102"/>
</dbReference>
<evidence type="ECO:0000313" key="3">
    <source>
        <dbReference type="Proteomes" id="UP001343257"/>
    </source>
</evidence>
<proteinExistence type="predicted"/>
<evidence type="ECO:0000313" key="2">
    <source>
        <dbReference type="EMBL" id="MED5017911.1"/>
    </source>
</evidence>
<organism evidence="2 3">
    <name type="scientific">Paenibacillus chibensis</name>
    <dbReference type="NCBI Taxonomy" id="59846"/>
    <lineage>
        <taxon>Bacteria</taxon>
        <taxon>Bacillati</taxon>
        <taxon>Bacillota</taxon>
        <taxon>Bacilli</taxon>
        <taxon>Bacillales</taxon>
        <taxon>Paenibacillaceae</taxon>
        <taxon>Paenibacillus</taxon>
    </lineage>
</organism>
<sequence>MTTQLSTRTADVIAIEINAIKDQTKTLILNNSIEIGRRLVEAKSMLPHGEWGKWLQESVDYSQSTANNLMKIFDQYGSNQISLFGAEADSQALGNLSYTQAVALLGVPAEEREKFVEENNVEDLSTRELQKLIKEKQKLESELKQANEKVEREKLEREKIQSSLAEMQEQNAMNYELAERYKAEMEAASESGNDEKAAELQEELNKAQAALSDSEKMVKELEKQLKAKPIDIPVKEIIEKVPEEMEKELAQLREQVKRSDNKSLAKFAVYFEAVTNNFGNLLSVLHEIKTNVPEEHEKYRNAAAGLLERMGEKIK</sequence>
<keyword evidence="3" id="KW-1185">Reference proteome</keyword>
<reference evidence="2 3" key="1">
    <citation type="submission" date="2023-03" db="EMBL/GenBank/DDBJ databases">
        <title>Bacillus Genome Sequencing.</title>
        <authorList>
            <person name="Dunlap C."/>
        </authorList>
    </citation>
    <scope>NUCLEOTIDE SEQUENCE [LARGE SCALE GENOMIC DNA]</scope>
    <source>
        <strain evidence="2 3">NRS-52</strain>
    </source>
</reference>
<dbReference type="Pfam" id="PF11300">
    <property type="entry name" value="DUF3102"/>
    <property type="match status" value="1"/>
</dbReference>
<gene>
    <name evidence="2" type="ORF">P9847_11415</name>
</gene>
<accession>A0ABU6PSP4</accession>
<name>A0ABU6PSP4_9BACL</name>
<protein>
    <submittedName>
        <fullName evidence="2">DUF3102 domain-containing protein</fullName>
    </submittedName>
</protein>
<evidence type="ECO:0000256" key="1">
    <source>
        <dbReference type="SAM" id="Coils"/>
    </source>
</evidence>
<feature type="coiled-coil region" evidence="1">
    <location>
        <begin position="197"/>
        <end position="262"/>
    </location>
</feature>
<keyword evidence="1" id="KW-0175">Coiled coil</keyword>
<dbReference type="EMBL" id="JARTLD010000028">
    <property type="protein sequence ID" value="MED5017911.1"/>
    <property type="molecule type" value="Genomic_DNA"/>
</dbReference>
<comment type="caution">
    <text evidence="2">The sequence shown here is derived from an EMBL/GenBank/DDBJ whole genome shotgun (WGS) entry which is preliminary data.</text>
</comment>
<feature type="coiled-coil region" evidence="1">
    <location>
        <begin position="122"/>
        <end position="170"/>
    </location>
</feature>
<dbReference type="RefSeq" id="WP_328277889.1">
    <property type="nucleotide sequence ID" value="NZ_JARTLD010000028.1"/>
</dbReference>